<proteinExistence type="inferred from homology"/>
<dbReference type="GO" id="GO:1903566">
    <property type="term" value="P:positive regulation of protein localization to cilium"/>
    <property type="evidence" value="ECO:0007669"/>
    <property type="project" value="TreeGrafter"/>
</dbReference>
<evidence type="ECO:0000256" key="1">
    <source>
        <dbReference type="ARBA" id="ARBA00007791"/>
    </source>
</evidence>
<dbReference type="GO" id="GO:0005769">
    <property type="term" value="C:early endosome"/>
    <property type="evidence" value="ECO:0007669"/>
    <property type="project" value="TreeGrafter"/>
</dbReference>
<evidence type="ECO:0000256" key="2">
    <source>
        <dbReference type="ARBA" id="ARBA00016007"/>
    </source>
</evidence>
<dbReference type="Proteomes" id="UP001378592">
    <property type="component" value="Unassembled WGS sequence"/>
</dbReference>
<evidence type="ECO:0000256" key="4">
    <source>
        <dbReference type="SAM" id="Coils"/>
    </source>
</evidence>
<dbReference type="InterPro" id="IPR026757">
    <property type="entry name" value="ENTR1"/>
</dbReference>
<dbReference type="GO" id="GO:0055037">
    <property type="term" value="C:recycling endosome"/>
    <property type="evidence" value="ECO:0007669"/>
    <property type="project" value="TreeGrafter"/>
</dbReference>
<evidence type="ECO:0000313" key="6">
    <source>
        <dbReference type="EMBL" id="KAK7791812.1"/>
    </source>
</evidence>
<organism evidence="6 7">
    <name type="scientific">Gryllus longicercus</name>
    <dbReference type="NCBI Taxonomy" id="2509291"/>
    <lineage>
        <taxon>Eukaryota</taxon>
        <taxon>Metazoa</taxon>
        <taxon>Ecdysozoa</taxon>
        <taxon>Arthropoda</taxon>
        <taxon>Hexapoda</taxon>
        <taxon>Insecta</taxon>
        <taxon>Pterygota</taxon>
        <taxon>Neoptera</taxon>
        <taxon>Polyneoptera</taxon>
        <taxon>Orthoptera</taxon>
        <taxon>Ensifera</taxon>
        <taxon>Gryllidea</taxon>
        <taxon>Grylloidea</taxon>
        <taxon>Gryllidae</taxon>
        <taxon>Gryllinae</taxon>
        <taxon>Gryllus</taxon>
    </lineage>
</organism>
<feature type="region of interest" description="Disordered" evidence="5">
    <location>
        <begin position="497"/>
        <end position="516"/>
    </location>
</feature>
<sequence>MAEGNEDENPYSFRSYNRKKEPKSNESSDVEECSNAIPDLGIGNQHDSEKRVTSNSSCRGSDMPKREENPFSFKHFLKRDSGSNYQSTGARPKIYNSVQLENVDHPELDVELETGLYGRSGTSRHVGTPELTSVLPDFVQDHLVVEQCYLNHPDNSNSPQLTVDLENLPDFAINNISPAQETSSPSKSSSTLRHWDELKSADNESLSIDIPFDLTGTTRNQHFPGRVRKNSGPVPLDLPSVTTDQSAPPGRQNGALPFDLPLVRDVDVSQAPASASGSRSGPPLGEVGVSKSLPDFLSDGPIHSGRRNDESVDPLSTCSSNVSRSPSTDDFQRLQVENERFRRELDISRRQLTEQARRIQFLEKEVCTMQSKEHEETASLEKAIEQVEDNLKRSTRRAVLAENQVSKLKQETKILLNELTQLRRENHELRTGQGLSIGVEPSHEQLTKKLSQDLRSAAGTAEVSLRQLLTGVENLRVIAATMESMHRIHDRTSDFLADHDDDAEDASASGGAGPAL</sequence>
<accession>A0AAN9YW95</accession>
<dbReference type="GO" id="GO:0030496">
    <property type="term" value="C:midbody"/>
    <property type="evidence" value="ECO:0007669"/>
    <property type="project" value="TreeGrafter"/>
</dbReference>
<evidence type="ECO:0000256" key="3">
    <source>
        <dbReference type="ARBA" id="ARBA00023054"/>
    </source>
</evidence>
<keyword evidence="7" id="KW-1185">Reference proteome</keyword>
<reference evidence="6 7" key="1">
    <citation type="submission" date="2024-03" db="EMBL/GenBank/DDBJ databases">
        <title>The genome assembly and annotation of the cricket Gryllus longicercus Weissman &amp; Gray.</title>
        <authorList>
            <person name="Szrajer S."/>
            <person name="Gray D."/>
            <person name="Ylla G."/>
        </authorList>
    </citation>
    <scope>NUCLEOTIDE SEQUENCE [LARGE SCALE GENOMIC DNA]</scope>
    <source>
        <strain evidence="6">DAG 2021-001</strain>
        <tissue evidence="6">Whole body minus gut</tissue>
    </source>
</reference>
<dbReference type="PANTHER" id="PTHR31259">
    <property type="entry name" value="ENDOSOME-ASSOCIATED TRAFFICKING REGULATOR 1"/>
    <property type="match status" value="1"/>
</dbReference>
<comment type="similarity">
    <text evidence="1">Belongs to the ENTR1 family.</text>
</comment>
<dbReference type="GO" id="GO:0045724">
    <property type="term" value="P:positive regulation of cilium assembly"/>
    <property type="evidence" value="ECO:0007669"/>
    <property type="project" value="TreeGrafter"/>
</dbReference>
<dbReference type="EMBL" id="JAZDUA010000494">
    <property type="protein sequence ID" value="KAK7791812.1"/>
    <property type="molecule type" value="Genomic_DNA"/>
</dbReference>
<dbReference type="GO" id="GO:0005813">
    <property type="term" value="C:centrosome"/>
    <property type="evidence" value="ECO:0007669"/>
    <property type="project" value="TreeGrafter"/>
</dbReference>
<feature type="compositionally biased region" description="Low complexity" evidence="5">
    <location>
        <begin position="269"/>
        <end position="285"/>
    </location>
</feature>
<evidence type="ECO:0000313" key="7">
    <source>
        <dbReference type="Proteomes" id="UP001378592"/>
    </source>
</evidence>
<protein>
    <recommendedName>
        <fullName evidence="2">Endosome-associated-trafficking regulator 1</fullName>
    </recommendedName>
</protein>
<evidence type="ECO:0000256" key="5">
    <source>
        <dbReference type="SAM" id="MobiDB-lite"/>
    </source>
</evidence>
<feature type="coiled-coil region" evidence="4">
    <location>
        <begin position="331"/>
        <end position="425"/>
    </location>
</feature>
<comment type="caution">
    <text evidence="6">The sequence shown here is derived from an EMBL/GenBank/DDBJ whole genome shotgun (WGS) entry which is preliminary data.</text>
</comment>
<name>A0AAN9YW95_9ORTH</name>
<feature type="region of interest" description="Disordered" evidence="5">
    <location>
        <begin position="1"/>
        <end position="72"/>
    </location>
</feature>
<gene>
    <name evidence="6" type="ORF">R5R35_001235</name>
</gene>
<dbReference type="PANTHER" id="PTHR31259:SF3">
    <property type="entry name" value="ENDOSOME-ASSOCIATED-TRAFFICKING REGULATOR 1"/>
    <property type="match status" value="1"/>
</dbReference>
<dbReference type="GO" id="GO:0032465">
    <property type="term" value="P:regulation of cytokinesis"/>
    <property type="evidence" value="ECO:0007669"/>
    <property type="project" value="TreeGrafter"/>
</dbReference>
<keyword evidence="3 4" id="KW-0175">Coiled coil</keyword>
<dbReference type="GO" id="GO:0036064">
    <property type="term" value="C:ciliary basal body"/>
    <property type="evidence" value="ECO:0007669"/>
    <property type="project" value="TreeGrafter"/>
</dbReference>
<dbReference type="AlphaFoldDB" id="A0AAN9YW95"/>
<feature type="region of interest" description="Disordered" evidence="5">
    <location>
        <begin position="214"/>
        <end position="257"/>
    </location>
</feature>
<feature type="compositionally biased region" description="Polar residues" evidence="5">
    <location>
        <begin position="314"/>
        <end position="329"/>
    </location>
</feature>
<feature type="region of interest" description="Disordered" evidence="5">
    <location>
        <begin position="269"/>
        <end position="330"/>
    </location>
</feature>